<proteinExistence type="inferred from homology"/>
<comment type="function">
    <text evidence="1">Catalyzes the ATP-dependent phosphorylation of thiamine-monophosphate (TMP) to form thiamine-pyrophosphate (TPP), the active form of vitamin B1.</text>
</comment>
<feature type="binding site" evidence="1">
    <location>
        <position position="200"/>
    </location>
    <ligand>
        <name>ATP</name>
        <dbReference type="ChEBI" id="CHEBI:30616"/>
    </ligand>
</feature>
<accession>A0A438BJE8</accession>
<dbReference type="Proteomes" id="UP000286208">
    <property type="component" value="Unassembled WGS sequence"/>
</dbReference>
<dbReference type="InterPro" id="IPR006283">
    <property type="entry name" value="ThiL-like"/>
</dbReference>
<dbReference type="GO" id="GO:0005524">
    <property type="term" value="F:ATP binding"/>
    <property type="evidence" value="ECO:0007669"/>
    <property type="project" value="UniProtKB-UniRule"/>
</dbReference>
<reference evidence="4 5" key="1">
    <citation type="submission" date="2018-11" db="EMBL/GenBank/DDBJ databases">
        <title>Rhodococcus spongicola sp. nov. and Rhodococcus xishaensis sp. nov. from marine sponges.</title>
        <authorList>
            <person name="Li L."/>
            <person name="Lin H.W."/>
        </authorList>
    </citation>
    <scope>NUCLEOTIDE SEQUENCE [LARGE SCALE GENOMIC DNA]</scope>
    <source>
        <strain evidence="4 5">CCTCC AB2014297</strain>
    </source>
</reference>
<dbReference type="NCBIfam" id="NF004351">
    <property type="entry name" value="PRK05731.1-4"/>
    <property type="match status" value="1"/>
</dbReference>
<comment type="caution">
    <text evidence="4">The sequence shown here is derived from an EMBL/GenBank/DDBJ whole genome shotgun (WGS) entry which is preliminary data.</text>
</comment>
<dbReference type="SUPFAM" id="SSF56042">
    <property type="entry name" value="PurM C-terminal domain-like"/>
    <property type="match status" value="1"/>
</dbReference>
<dbReference type="GO" id="GO:0009228">
    <property type="term" value="P:thiamine biosynthetic process"/>
    <property type="evidence" value="ECO:0007669"/>
    <property type="project" value="UniProtKB-KW"/>
</dbReference>
<keyword evidence="1" id="KW-0460">Magnesium</keyword>
<dbReference type="Gene3D" id="3.30.1330.10">
    <property type="entry name" value="PurM-like, N-terminal domain"/>
    <property type="match status" value="1"/>
</dbReference>
<feature type="region of interest" description="Disordered" evidence="2">
    <location>
        <begin position="20"/>
        <end position="50"/>
    </location>
</feature>
<protein>
    <recommendedName>
        <fullName evidence="1">Thiamine-monophosphate kinase</fullName>
        <shortName evidence="1">TMP kinase</shortName>
        <shortName evidence="1">Thiamine-phosphate kinase</shortName>
        <ecNumber evidence="1">2.7.4.16</ecNumber>
    </recommendedName>
</protein>
<sequence>MSGRKLKGTAVAAPQRVTWDRRTGRSSETTSTRNWRTTIDTSRPKQDDDDRTVAELGEFAVIGRAVAGRSQPATTLLGPGDDAAVVRAPDGRVAVSADMLVEGRHFRLDWSTPEQVGRKAVAQNGADIAAMGARPTAFLVSLGCPPDTPASVAAGISEGIGLAAEAIGAGVVGGDLVQSDHVVVAVTVLGDLEGRAPVLRSGARAGDVVAVAGALGRSAAGLALLSVGLTGADGASDASDAALVDAHRVPTPPYRAGVEAARAGARAMTDISDGLVADLGHIADASAVRIRVDRSRIGLDPALAAAAARVGADPWQWILTGGEDHALAATFPPDVDLPTGWTVIGDVVSGGGADPESSAVLVDGRDWTASGGWQSFDAG</sequence>
<feature type="binding site" evidence="1">
    <location>
        <position position="98"/>
    </location>
    <ligand>
        <name>Mg(2+)</name>
        <dbReference type="ChEBI" id="CHEBI:18420"/>
        <label>1</label>
    </ligand>
</feature>
<evidence type="ECO:0000256" key="2">
    <source>
        <dbReference type="SAM" id="MobiDB-lite"/>
    </source>
</evidence>
<comment type="pathway">
    <text evidence="1">Cofactor biosynthesis; thiamine diphosphate biosynthesis; thiamine diphosphate from thiamine phosphate: step 1/1.</text>
</comment>
<dbReference type="GO" id="GO:0000287">
    <property type="term" value="F:magnesium ion binding"/>
    <property type="evidence" value="ECO:0007669"/>
    <property type="project" value="UniProtKB-UniRule"/>
</dbReference>
<keyword evidence="1" id="KW-0784">Thiamine biosynthesis</keyword>
<keyword evidence="1" id="KW-0547">Nucleotide-binding</keyword>
<dbReference type="Gene3D" id="3.90.650.10">
    <property type="entry name" value="PurM-like C-terminal domain"/>
    <property type="match status" value="1"/>
</dbReference>
<keyword evidence="1 4" id="KW-0418">Kinase</keyword>
<feature type="binding site" evidence="1">
    <location>
        <position position="175"/>
    </location>
    <ligand>
        <name>Mg(2+)</name>
        <dbReference type="ChEBI" id="CHEBI:18420"/>
        <label>1</label>
    </ligand>
</feature>
<dbReference type="NCBIfam" id="TIGR01379">
    <property type="entry name" value="thiL"/>
    <property type="match status" value="1"/>
</dbReference>
<feature type="binding site" evidence="1">
    <location>
        <position position="127"/>
    </location>
    <ligand>
        <name>Mg(2+)</name>
        <dbReference type="ChEBI" id="CHEBI:18420"/>
        <label>3</label>
    </ligand>
</feature>
<name>A0A438BJE8_9NOCA</name>
<dbReference type="GO" id="GO:0009229">
    <property type="term" value="P:thiamine diphosphate biosynthetic process"/>
    <property type="evidence" value="ECO:0007669"/>
    <property type="project" value="UniProtKB-UniRule"/>
</dbReference>
<keyword evidence="1" id="KW-0479">Metal-binding</keyword>
<dbReference type="CDD" id="cd02194">
    <property type="entry name" value="ThiL"/>
    <property type="match status" value="1"/>
</dbReference>
<feature type="binding site" evidence="1">
    <location>
        <position position="82"/>
    </location>
    <ligand>
        <name>Mg(2+)</name>
        <dbReference type="ChEBI" id="CHEBI:18420"/>
        <label>4</label>
    </ligand>
</feature>
<comment type="catalytic activity">
    <reaction evidence="1">
        <text>thiamine phosphate + ATP = thiamine diphosphate + ADP</text>
        <dbReference type="Rhea" id="RHEA:15913"/>
        <dbReference type="ChEBI" id="CHEBI:30616"/>
        <dbReference type="ChEBI" id="CHEBI:37575"/>
        <dbReference type="ChEBI" id="CHEBI:58937"/>
        <dbReference type="ChEBI" id="CHEBI:456216"/>
        <dbReference type="EC" id="2.7.4.16"/>
    </reaction>
</comment>
<dbReference type="AlphaFoldDB" id="A0A438BJE8"/>
<comment type="similarity">
    <text evidence="1">Belongs to the thiamine-monophosphate kinase family.</text>
</comment>
<feature type="binding site" evidence="1">
    <location>
        <position position="82"/>
    </location>
    <ligand>
        <name>Mg(2+)</name>
        <dbReference type="ChEBI" id="CHEBI:18420"/>
        <label>3</label>
    </ligand>
</feature>
<feature type="binding site" evidence="1">
    <location>
        <position position="323"/>
    </location>
    <ligand>
        <name>substrate</name>
    </ligand>
</feature>
<keyword evidence="5" id="KW-1185">Reference proteome</keyword>
<gene>
    <name evidence="1" type="primary">thiL</name>
    <name evidence="4" type="ORF">EGT67_01795</name>
</gene>
<keyword evidence="1" id="KW-0067">ATP-binding</keyword>
<dbReference type="UniPathway" id="UPA00060">
    <property type="reaction ID" value="UER00142"/>
</dbReference>
<keyword evidence="1 4" id="KW-0808">Transferase</keyword>
<evidence type="ECO:0000313" key="4">
    <source>
        <dbReference type="EMBL" id="RVW11206.1"/>
    </source>
</evidence>
<evidence type="ECO:0000313" key="5">
    <source>
        <dbReference type="Proteomes" id="UP000286208"/>
    </source>
</evidence>
<dbReference type="HAMAP" id="MF_02128">
    <property type="entry name" value="TMP_kinase"/>
    <property type="match status" value="1"/>
</dbReference>
<dbReference type="EMBL" id="RKLP01000001">
    <property type="protein sequence ID" value="RVW11206.1"/>
    <property type="molecule type" value="Genomic_DNA"/>
</dbReference>
<feature type="binding site" evidence="1">
    <location>
        <position position="270"/>
    </location>
    <ligand>
        <name>Mg(2+)</name>
        <dbReference type="ChEBI" id="CHEBI:18420"/>
        <label>3</label>
    </ligand>
</feature>
<dbReference type="InterPro" id="IPR036921">
    <property type="entry name" value="PurM-like_N_sf"/>
</dbReference>
<feature type="binding site" evidence="1">
    <location>
        <position position="98"/>
    </location>
    <ligand>
        <name>Mg(2+)</name>
        <dbReference type="ChEBI" id="CHEBI:18420"/>
        <label>2</label>
    </ligand>
</feature>
<feature type="binding site" evidence="1">
    <location>
        <position position="272"/>
    </location>
    <ligand>
        <name>ATP</name>
        <dbReference type="ChEBI" id="CHEBI:30616"/>
    </ligand>
</feature>
<feature type="binding site" evidence="1">
    <location>
        <position position="127"/>
    </location>
    <ligand>
        <name>Mg(2+)</name>
        <dbReference type="ChEBI" id="CHEBI:18420"/>
        <label>2</label>
    </ligand>
</feature>
<feature type="binding site" evidence="1">
    <location>
        <position position="273"/>
    </location>
    <ligand>
        <name>Mg(2+)</name>
        <dbReference type="ChEBI" id="CHEBI:18420"/>
        <label>5</label>
    </ligand>
</feature>
<feature type="binding site" evidence="1">
    <location>
        <position position="373"/>
    </location>
    <ligand>
        <name>substrate</name>
    </ligand>
</feature>
<dbReference type="PANTHER" id="PTHR30270">
    <property type="entry name" value="THIAMINE-MONOPHOSPHATE KINASE"/>
    <property type="match status" value="1"/>
</dbReference>
<comment type="miscellaneous">
    <text evidence="1">Reaction mechanism of ThiL seems to utilize a direct, inline transfer of the gamma-phosphate of ATP to TMP rather than a phosphorylated enzyme intermediate.</text>
</comment>
<dbReference type="OrthoDB" id="9802811at2"/>
<feature type="binding site" evidence="1">
    <location>
        <begin position="174"/>
        <end position="175"/>
    </location>
    <ligand>
        <name>ATP</name>
        <dbReference type="ChEBI" id="CHEBI:30616"/>
    </ligand>
</feature>
<feature type="binding site" evidence="1">
    <location>
        <position position="127"/>
    </location>
    <ligand>
        <name>Mg(2+)</name>
        <dbReference type="ChEBI" id="CHEBI:18420"/>
        <label>4</label>
    </ligand>
</feature>
<dbReference type="GO" id="GO:0009030">
    <property type="term" value="F:thiamine-phosphate kinase activity"/>
    <property type="evidence" value="ECO:0007669"/>
    <property type="project" value="UniProtKB-UniRule"/>
</dbReference>
<feature type="domain" description="PurM-like N-terminal" evidence="3">
    <location>
        <begin position="80"/>
        <end position="190"/>
    </location>
</feature>
<evidence type="ECO:0000259" key="3">
    <source>
        <dbReference type="Pfam" id="PF00586"/>
    </source>
</evidence>
<organism evidence="4 5">
    <name type="scientific">Prescottella agglutinans</name>
    <dbReference type="NCBI Taxonomy" id="1644129"/>
    <lineage>
        <taxon>Bacteria</taxon>
        <taxon>Bacillati</taxon>
        <taxon>Actinomycetota</taxon>
        <taxon>Actinomycetes</taxon>
        <taxon>Mycobacteriales</taxon>
        <taxon>Nocardiaceae</taxon>
        <taxon>Prescottella</taxon>
    </lineage>
</organism>
<dbReference type="InterPro" id="IPR036676">
    <property type="entry name" value="PurM-like_C_sf"/>
</dbReference>
<feature type="binding site" evidence="1">
    <location>
        <position position="96"/>
    </location>
    <ligand>
        <name>Mg(2+)</name>
        <dbReference type="ChEBI" id="CHEBI:18420"/>
        <label>4</label>
    </ligand>
</feature>
<dbReference type="EC" id="2.7.4.16" evidence="1"/>
<dbReference type="SUPFAM" id="SSF55326">
    <property type="entry name" value="PurM N-terminal domain-like"/>
    <property type="match status" value="1"/>
</dbReference>
<feature type="binding site" evidence="1">
    <location>
        <position position="105"/>
    </location>
    <ligand>
        <name>substrate</name>
    </ligand>
</feature>
<comment type="caution">
    <text evidence="1">Lacks conserved residue(s) required for the propagation of feature annotation.</text>
</comment>
<evidence type="ECO:0000256" key="1">
    <source>
        <dbReference type="HAMAP-Rule" id="MF_02128"/>
    </source>
</evidence>
<dbReference type="PANTHER" id="PTHR30270:SF0">
    <property type="entry name" value="THIAMINE-MONOPHOSPHATE KINASE"/>
    <property type="match status" value="1"/>
</dbReference>
<dbReference type="Pfam" id="PF00586">
    <property type="entry name" value="AIRS"/>
    <property type="match status" value="1"/>
</dbReference>
<dbReference type="InterPro" id="IPR016188">
    <property type="entry name" value="PurM-like_N"/>
</dbReference>